<comment type="caution">
    <text evidence="8">The sequence shown here is derived from an EMBL/GenBank/DDBJ whole genome shotgun (WGS) entry which is preliminary data.</text>
</comment>
<evidence type="ECO:0000256" key="5">
    <source>
        <dbReference type="ARBA" id="ARBA00023180"/>
    </source>
</evidence>
<dbReference type="InterPro" id="IPR006170">
    <property type="entry name" value="PBP/GOBP"/>
</dbReference>
<comment type="similarity">
    <text evidence="2">Belongs to the PBP/GOBP family.</text>
</comment>
<dbReference type="FunFam" id="1.10.238.20:FF:000001">
    <property type="entry name" value="General odorant-binding protein lush"/>
    <property type="match status" value="1"/>
</dbReference>
<dbReference type="OrthoDB" id="8194670at2759"/>
<accession>A0A482VB79</accession>
<dbReference type="EMBL" id="QDEB01118637">
    <property type="protein sequence ID" value="RZB40462.1"/>
    <property type="molecule type" value="Genomic_DNA"/>
</dbReference>
<comment type="subcellular location">
    <subcellularLocation>
        <location evidence="1">Secreted</location>
    </subcellularLocation>
</comment>
<keyword evidence="9" id="KW-1185">Reference proteome</keyword>
<comment type="function">
    <text evidence="6">May be a carrier protein for lipids.</text>
</comment>
<dbReference type="SUPFAM" id="SSF47565">
    <property type="entry name" value="Insect pheromone/odorant-binding proteins"/>
    <property type="match status" value="1"/>
</dbReference>
<evidence type="ECO:0000256" key="4">
    <source>
        <dbReference type="ARBA" id="ARBA00022729"/>
    </source>
</evidence>
<dbReference type="InterPro" id="IPR036728">
    <property type="entry name" value="PBP_GOBP_sf"/>
</dbReference>
<keyword evidence="5" id="KW-0325">Glycoprotein</keyword>
<dbReference type="PANTHER" id="PTHR11857:SF43">
    <property type="entry name" value="GEO07291P1-RELATED"/>
    <property type="match status" value="1"/>
</dbReference>
<evidence type="ECO:0000313" key="9">
    <source>
        <dbReference type="Proteomes" id="UP000292052"/>
    </source>
</evidence>
<evidence type="ECO:0000256" key="7">
    <source>
        <dbReference type="SAM" id="SignalP"/>
    </source>
</evidence>
<dbReference type="GO" id="GO:0007608">
    <property type="term" value="P:sensory perception of smell"/>
    <property type="evidence" value="ECO:0007669"/>
    <property type="project" value="TreeGrafter"/>
</dbReference>
<protein>
    <submittedName>
        <fullName evidence="8">PBP GOBP domain containing protein</fullName>
    </submittedName>
</protein>
<evidence type="ECO:0000256" key="3">
    <source>
        <dbReference type="ARBA" id="ARBA00022525"/>
    </source>
</evidence>
<dbReference type="CDD" id="cd23992">
    <property type="entry name" value="PBP_GOBP"/>
    <property type="match status" value="1"/>
</dbReference>
<dbReference type="PANTHER" id="PTHR11857">
    <property type="entry name" value="ODORANT BINDING PROTEIN-RELATED"/>
    <property type="match status" value="1"/>
</dbReference>
<dbReference type="Proteomes" id="UP000292052">
    <property type="component" value="Unassembled WGS sequence"/>
</dbReference>
<gene>
    <name evidence="8" type="ORF">BDFB_010174</name>
</gene>
<dbReference type="AlphaFoldDB" id="A0A482VB79"/>
<reference evidence="8 9" key="1">
    <citation type="submission" date="2017-03" db="EMBL/GenBank/DDBJ databases">
        <title>Genome of the blue death feigning beetle - Asbolus verrucosus.</title>
        <authorList>
            <person name="Rider S.D."/>
        </authorList>
    </citation>
    <scope>NUCLEOTIDE SEQUENCE [LARGE SCALE GENOMIC DNA]</scope>
    <source>
        <strain evidence="8">Butters</strain>
        <tissue evidence="8">Head and leg muscle</tissue>
    </source>
</reference>
<sequence>MKNPVLLLLATAAICVLKAARMTQEQRDKFNTDCLASSEADADAIAKIRSGNFASDPKIHKYFGCMLRSVGVMNQEGQLQVDVLKANAPKNMKKDEGFKLFVACKDKKGGSVDETAYLLYKCFWEQSPSHVKIDGY</sequence>
<feature type="chain" id="PRO_5019868286" evidence="7">
    <location>
        <begin position="20"/>
        <end position="136"/>
    </location>
</feature>
<proteinExistence type="inferred from homology"/>
<dbReference type="GO" id="GO:0005615">
    <property type="term" value="C:extracellular space"/>
    <property type="evidence" value="ECO:0007669"/>
    <property type="project" value="TreeGrafter"/>
</dbReference>
<evidence type="ECO:0000256" key="1">
    <source>
        <dbReference type="ARBA" id="ARBA00004613"/>
    </source>
</evidence>
<evidence type="ECO:0000256" key="2">
    <source>
        <dbReference type="ARBA" id="ARBA00008098"/>
    </source>
</evidence>
<dbReference type="SMART" id="SM00708">
    <property type="entry name" value="PhBP"/>
    <property type="match status" value="1"/>
</dbReference>
<organism evidence="8 9">
    <name type="scientific">Asbolus verrucosus</name>
    <name type="common">Desert ironclad beetle</name>
    <dbReference type="NCBI Taxonomy" id="1661398"/>
    <lineage>
        <taxon>Eukaryota</taxon>
        <taxon>Metazoa</taxon>
        <taxon>Ecdysozoa</taxon>
        <taxon>Arthropoda</taxon>
        <taxon>Hexapoda</taxon>
        <taxon>Insecta</taxon>
        <taxon>Pterygota</taxon>
        <taxon>Neoptera</taxon>
        <taxon>Endopterygota</taxon>
        <taxon>Coleoptera</taxon>
        <taxon>Polyphaga</taxon>
        <taxon>Cucujiformia</taxon>
        <taxon>Tenebrionidae</taxon>
        <taxon>Pimeliinae</taxon>
        <taxon>Asbolus</taxon>
    </lineage>
</organism>
<keyword evidence="4 7" id="KW-0732">Signal</keyword>
<dbReference type="Pfam" id="PF01395">
    <property type="entry name" value="PBP_GOBP"/>
    <property type="match status" value="1"/>
</dbReference>
<name>A0A482VB79_ASBVE</name>
<feature type="signal peptide" evidence="7">
    <location>
        <begin position="1"/>
        <end position="19"/>
    </location>
</feature>
<keyword evidence="3" id="KW-0964">Secreted</keyword>
<evidence type="ECO:0000256" key="6">
    <source>
        <dbReference type="ARBA" id="ARBA00056866"/>
    </source>
</evidence>
<evidence type="ECO:0000313" key="8">
    <source>
        <dbReference type="EMBL" id="RZB40462.1"/>
    </source>
</evidence>
<dbReference type="GO" id="GO:0005549">
    <property type="term" value="F:odorant binding"/>
    <property type="evidence" value="ECO:0007669"/>
    <property type="project" value="InterPro"/>
</dbReference>
<dbReference type="Gene3D" id="1.10.238.20">
    <property type="entry name" value="Pheromone/general odorant binding protein domain"/>
    <property type="match status" value="1"/>
</dbReference>